<dbReference type="InterPro" id="IPR021840">
    <property type="entry name" value="DUF3433"/>
</dbReference>
<evidence type="ECO:0000256" key="1">
    <source>
        <dbReference type="SAM" id="MobiDB-lite"/>
    </source>
</evidence>
<dbReference type="EMBL" id="ML996703">
    <property type="protein sequence ID" value="KAF2397424.1"/>
    <property type="molecule type" value="Genomic_DNA"/>
</dbReference>
<feature type="compositionally biased region" description="Basic and acidic residues" evidence="1">
    <location>
        <begin position="227"/>
        <end position="237"/>
    </location>
</feature>
<dbReference type="PANTHER" id="PTHR37544">
    <property type="entry name" value="SPRAY-RELATED"/>
    <property type="match status" value="1"/>
</dbReference>
<feature type="transmembrane region" description="Helical" evidence="2">
    <location>
        <begin position="647"/>
        <end position="670"/>
    </location>
</feature>
<feature type="compositionally biased region" description="Basic and acidic residues" evidence="1">
    <location>
        <begin position="196"/>
        <end position="212"/>
    </location>
</feature>
<proteinExistence type="predicted"/>
<keyword evidence="4" id="KW-1185">Reference proteome</keyword>
<feature type="region of interest" description="Disordered" evidence="1">
    <location>
        <begin position="91"/>
        <end position="133"/>
    </location>
</feature>
<keyword evidence="2" id="KW-1133">Transmembrane helix</keyword>
<feature type="compositionally biased region" description="Basic and acidic residues" evidence="1">
    <location>
        <begin position="572"/>
        <end position="587"/>
    </location>
</feature>
<feature type="transmembrane region" description="Helical" evidence="2">
    <location>
        <begin position="763"/>
        <end position="781"/>
    </location>
</feature>
<accession>A0A6G1HND7</accession>
<feature type="region of interest" description="Disordered" evidence="1">
    <location>
        <begin position="554"/>
        <end position="587"/>
    </location>
</feature>
<feature type="transmembrane region" description="Helical" evidence="2">
    <location>
        <begin position="597"/>
        <end position="627"/>
    </location>
</feature>
<feature type="transmembrane region" description="Helical" evidence="2">
    <location>
        <begin position="722"/>
        <end position="743"/>
    </location>
</feature>
<dbReference type="OrthoDB" id="3057599at2759"/>
<organism evidence="3 4">
    <name type="scientific">Trichodelitschia bisporula</name>
    <dbReference type="NCBI Taxonomy" id="703511"/>
    <lineage>
        <taxon>Eukaryota</taxon>
        <taxon>Fungi</taxon>
        <taxon>Dikarya</taxon>
        <taxon>Ascomycota</taxon>
        <taxon>Pezizomycotina</taxon>
        <taxon>Dothideomycetes</taxon>
        <taxon>Dothideomycetes incertae sedis</taxon>
        <taxon>Phaeotrichales</taxon>
        <taxon>Phaeotrichaceae</taxon>
        <taxon>Trichodelitschia</taxon>
    </lineage>
</organism>
<dbReference type="AlphaFoldDB" id="A0A6G1HND7"/>
<feature type="transmembrane region" description="Helical" evidence="2">
    <location>
        <begin position="334"/>
        <end position="351"/>
    </location>
</feature>
<feature type="region of interest" description="Disordered" evidence="1">
    <location>
        <begin position="186"/>
        <end position="212"/>
    </location>
</feature>
<feature type="compositionally biased region" description="Polar residues" evidence="1">
    <location>
        <begin position="56"/>
        <end position="68"/>
    </location>
</feature>
<evidence type="ECO:0000313" key="3">
    <source>
        <dbReference type="EMBL" id="KAF2397424.1"/>
    </source>
</evidence>
<dbReference type="PANTHER" id="PTHR37544:SF1">
    <property type="entry name" value="PHOSPHORIBOSYLAMINOIMIDAZOLE-SUCCINOCARBOXAMIDE SYNTHASE"/>
    <property type="match status" value="1"/>
</dbReference>
<feature type="compositionally biased region" description="Polar residues" evidence="1">
    <location>
        <begin position="13"/>
        <end position="30"/>
    </location>
</feature>
<feature type="transmembrane region" description="Helical" evidence="2">
    <location>
        <begin position="443"/>
        <end position="464"/>
    </location>
</feature>
<name>A0A6G1HND7_9PEZI</name>
<feature type="region of interest" description="Disordered" evidence="1">
    <location>
        <begin position="46"/>
        <end position="69"/>
    </location>
</feature>
<evidence type="ECO:0000313" key="4">
    <source>
        <dbReference type="Proteomes" id="UP000799640"/>
    </source>
</evidence>
<keyword evidence="2" id="KW-0812">Transmembrane</keyword>
<dbReference type="Pfam" id="PF11915">
    <property type="entry name" value="DUF3433"/>
    <property type="match status" value="2"/>
</dbReference>
<sequence length="910" mass="101305">MSLTPEPFDLKHTNVSRPQLAHSNSKQSVAASEDYYSFSDNASDVTEGGVRLNPFHTPSRTPEASSSGLIRPIASRQRLAASPSTPPIEEAIARGAIVPHTRSEQKSLLDTRRPDPMNPNITPATTPDVDDTPYIHFALDQLTRDEEVRGSRRYPGHEATTHELEQSEHSRGAILPYEEEHQVVLEPSGKAGKARVSTEKSRPSFDDDRRAPAYDEEDIYAQAFEEESPKSKRDLAQQKEMQAGLPPKHPVHDRSNSSTSVVQYDVFMPYNPRVATYQYPNLNFLPAILRPAWLSLFIIICAVIAGALIFSAVWSHSHDGLIDYLDFGDARYFVFQYLPTMVGMFVLLWLFQIETAVQRISPFMAMASPSTKSRTQGAFLDLYPTQFLVPKLQHFRAGQPIIGVCFLVFWLFLFTIPLLASAFNVRFIGAAASGAWRWIAVQGVIWTAAVLYILLTTTLILLAAKLWRSRTGLKWDPRSLADIIALIERANIMNDYVDTEIFASRAELRQRLWTRSDRLGYWHTSRRPQDIFYGLGEEGGATRRYSVEQGRIREKVHHPASRSSTSSFGGDDVVRPERSSVARERSDMRNPDVRRRYMPWFLSSTSILALTIVAFVLLIAFYVIAFLKRTSTRGFDPRLGATANKDGFSAANFTYSFVPAIIGFALYLLWLPLDLAHRRLAAFAAMAGPNGASAEKSLLTDYPYLLPGSVTLSALSNGHYKVALLSFISLTNVAIPILAGGIFWTQWYPNQSALRVSAHPAGLYALCVFLALYAVGLLALWPGRRSVALPHDARCLAELLSWVYMSPLLVDRAFSRCGTKAELVGRLVGSAPEGPRGFFASMADLVGSRARVADVEKGHAGERRGEVRYGFGVYVGRDGLEHLGVDRTVRAGRQMVLFEGGRGRGSWMGF</sequence>
<evidence type="ECO:0008006" key="5">
    <source>
        <dbReference type="Google" id="ProtNLM"/>
    </source>
</evidence>
<reference evidence="3" key="1">
    <citation type="journal article" date="2020" name="Stud. Mycol.">
        <title>101 Dothideomycetes genomes: a test case for predicting lifestyles and emergence of pathogens.</title>
        <authorList>
            <person name="Haridas S."/>
            <person name="Albert R."/>
            <person name="Binder M."/>
            <person name="Bloem J."/>
            <person name="Labutti K."/>
            <person name="Salamov A."/>
            <person name="Andreopoulos B."/>
            <person name="Baker S."/>
            <person name="Barry K."/>
            <person name="Bills G."/>
            <person name="Bluhm B."/>
            <person name="Cannon C."/>
            <person name="Castanera R."/>
            <person name="Culley D."/>
            <person name="Daum C."/>
            <person name="Ezra D."/>
            <person name="Gonzalez J."/>
            <person name="Henrissat B."/>
            <person name="Kuo A."/>
            <person name="Liang C."/>
            <person name="Lipzen A."/>
            <person name="Lutzoni F."/>
            <person name="Magnuson J."/>
            <person name="Mondo S."/>
            <person name="Nolan M."/>
            <person name="Ohm R."/>
            <person name="Pangilinan J."/>
            <person name="Park H.-J."/>
            <person name="Ramirez L."/>
            <person name="Alfaro M."/>
            <person name="Sun H."/>
            <person name="Tritt A."/>
            <person name="Yoshinaga Y."/>
            <person name="Zwiers L.-H."/>
            <person name="Turgeon B."/>
            <person name="Goodwin S."/>
            <person name="Spatafora J."/>
            <person name="Crous P."/>
            <person name="Grigoriev I."/>
        </authorList>
    </citation>
    <scope>NUCLEOTIDE SEQUENCE</scope>
    <source>
        <strain evidence="3">CBS 262.69</strain>
    </source>
</reference>
<feature type="transmembrane region" description="Helical" evidence="2">
    <location>
        <begin position="292"/>
        <end position="314"/>
    </location>
</feature>
<feature type="compositionally biased region" description="Basic and acidic residues" evidence="1">
    <location>
        <begin position="101"/>
        <end position="115"/>
    </location>
</feature>
<feature type="region of interest" description="Disordered" evidence="1">
    <location>
        <begin position="1"/>
        <end position="32"/>
    </location>
</feature>
<keyword evidence="2" id="KW-0472">Membrane</keyword>
<gene>
    <name evidence="3" type="ORF">EJ06DRAFT_558982</name>
</gene>
<feature type="transmembrane region" description="Helical" evidence="2">
    <location>
        <begin position="401"/>
        <end position="423"/>
    </location>
</feature>
<protein>
    <recommendedName>
        <fullName evidence="5">Phosphoribosylaminoimidazole-succinocarboxamide synthase</fullName>
    </recommendedName>
</protein>
<feature type="region of interest" description="Disordered" evidence="1">
    <location>
        <begin position="224"/>
        <end position="256"/>
    </location>
</feature>
<dbReference type="Proteomes" id="UP000799640">
    <property type="component" value="Unassembled WGS sequence"/>
</dbReference>
<evidence type="ECO:0000256" key="2">
    <source>
        <dbReference type="SAM" id="Phobius"/>
    </source>
</evidence>